<dbReference type="EMBL" id="CP041692">
    <property type="protein sequence ID" value="QDP95933.1"/>
    <property type="molecule type" value="Genomic_DNA"/>
</dbReference>
<dbReference type="PANTHER" id="PTHR34702:SF1">
    <property type="entry name" value="NA(+)_H(+) ANTIPORTER SUBUNIT F"/>
    <property type="match status" value="1"/>
</dbReference>
<dbReference type="KEGG" id="mik:FOE78_08495"/>
<evidence type="ECO:0000256" key="8">
    <source>
        <dbReference type="SAM" id="MobiDB-lite"/>
    </source>
</evidence>
<reference evidence="10 11" key="1">
    <citation type="submission" date="2019-07" db="EMBL/GenBank/DDBJ databases">
        <title>Microlunatus dokdonensis sp. nov. isolated from the rhizospheric soil of the wild plant Elymus tsukushiensis.</title>
        <authorList>
            <person name="Ghim S.-Y."/>
            <person name="Hwang Y.-J."/>
            <person name="Son J.-S."/>
            <person name="Shin J.-H."/>
        </authorList>
    </citation>
    <scope>NUCLEOTIDE SEQUENCE [LARGE SCALE GENOMIC DNA]</scope>
    <source>
        <strain evidence="10 11">KUDC0627</strain>
    </source>
</reference>
<keyword evidence="7 9" id="KW-0472">Membrane</keyword>
<feature type="region of interest" description="Disordered" evidence="8">
    <location>
        <begin position="99"/>
        <end position="131"/>
    </location>
</feature>
<proteinExistence type="inferred from homology"/>
<feature type="transmembrane region" description="Helical" evidence="9">
    <location>
        <begin position="6"/>
        <end position="27"/>
    </location>
</feature>
<comment type="subcellular location">
    <subcellularLocation>
        <location evidence="1">Cell membrane</location>
        <topology evidence="1">Multi-pass membrane protein</topology>
    </subcellularLocation>
</comment>
<dbReference type="OrthoDB" id="3733837at2"/>
<name>A0A516PXP1_9ACTN</name>
<dbReference type="GO" id="GO:0015385">
    <property type="term" value="F:sodium:proton antiporter activity"/>
    <property type="evidence" value="ECO:0007669"/>
    <property type="project" value="TreeGrafter"/>
</dbReference>
<dbReference type="InterPro" id="IPR007208">
    <property type="entry name" value="MrpF/PhaF-like"/>
</dbReference>
<evidence type="ECO:0000313" key="10">
    <source>
        <dbReference type="EMBL" id="QDP95933.1"/>
    </source>
</evidence>
<evidence type="ECO:0000256" key="7">
    <source>
        <dbReference type="ARBA" id="ARBA00023136"/>
    </source>
</evidence>
<gene>
    <name evidence="10" type="ORF">FOE78_08495</name>
</gene>
<keyword evidence="5 9" id="KW-0812">Transmembrane</keyword>
<protein>
    <submittedName>
        <fullName evidence="10">pH regulation protein F</fullName>
    </submittedName>
</protein>
<evidence type="ECO:0000256" key="1">
    <source>
        <dbReference type="ARBA" id="ARBA00004651"/>
    </source>
</evidence>
<dbReference type="Pfam" id="PF04066">
    <property type="entry name" value="MrpF_PhaF"/>
    <property type="match status" value="1"/>
</dbReference>
<dbReference type="AlphaFoldDB" id="A0A516PXP1"/>
<feature type="transmembrane region" description="Helical" evidence="9">
    <location>
        <begin position="65"/>
        <end position="88"/>
    </location>
</feature>
<evidence type="ECO:0000256" key="6">
    <source>
        <dbReference type="ARBA" id="ARBA00022989"/>
    </source>
</evidence>
<feature type="compositionally biased region" description="Basic and acidic residues" evidence="8">
    <location>
        <begin position="102"/>
        <end position="131"/>
    </location>
</feature>
<evidence type="ECO:0000256" key="5">
    <source>
        <dbReference type="ARBA" id="ARBA00022692"/>
    </source>
</evidence>
<evidence type="ECO:0000313" key="11">
    <source>
        <dbReference type="Proteomes" id="UP000319263"/>
    </source>
</evidence>
<accession>A0A516PXP1</accession>
<evidence type="ECO:0000256" key="9">
    <source>
        <dbReference type="SAM" id="Phobius"/>
    </source>
</evidence>
<comment type="similarity">
    <text evidence="2">Belongs to the CPA3 antiporters (TC 2.A.63) subunit F family.</text>
</comment>
<evidence type="ECO:0000256" key="4">
    <source>
        <dbReference type="ARBA" id="ARBA00022475"/>
    </source>
</evidence>
<dbReference type="Proteomes" id="UP000319263">
    <property type="component" value="Chromosome"/>
</dbReference>
<evidence type="ECO:0000256" key="2">
    <source>
        <dbReference type="ARBA" id="ARBA00009212"/>
    </source>
</evidence>
<dbReference type="RefSeq" id="WP_143985899.1">
    <property type="nucleotide sequence ID" value="NZ_CP041692.1"/>
</dbReference>
<keyword evidence="3" id="KW-0813">Transport</keyword>
<keyword evidence="4" id="KW-1003">Cell membrane</keyword>
<dbReference type="PANTHER" id="PTHR34702">
    <property type="entry name" value="NA(+)/H(+) ANTIPORTER SUBUNIT F1"/>
    <property type="match status" value="1"/>
</dbReference>
<keyword evidence="6 9" id="KW-1133">Transmembrane helix</keyword>
<keyword evidence="11" id="KW-1185">Reference proteome</keyword>
<dbReference type="GO" id="GO:0005886">
    <property type="term" value="C:plasma membrane"/>
    <property type="evidence" value="ECO:0007669"/>
    <property type="project" value="UniProtKB-SubCell"/>
</dbReference>
<feature type="transmembrane region" description="Helical" evidence="9">
    <location>
        <begin position="39"/>
        <end position="59"/>
    </location>
</feature>
<sequence>MSVLTLHQVISAIGILALGTAALLAIIRIARGPSILDRVVATDVLIAIVIAGLVIEEVINRHTTTLPVILVLSLVGFAGAVSVARLVAAREAPRLVSVGDDADARSDDHDRFVGHHDDGSADDHDDAGERP</sequence>
<organism evidence="10 11">
    <name type="scientific">Microlunatus elymi</name>
    <dbReference type="NCBI Taxonomy" id="2596828"/>
    <lineage>
        <taxon>Bacteria</taxon>
        <taxon>Bacillati</taxon>
        <taxon>Actinomycetota</taxon>
        <taxon>Actinomycetes</taxon>
        <taxon>Propionibacteriales</taxon>
        <taxon>Propionibacteriaceae</taxon>
        <taxon>Microlunatus</taxon>
    </lineage>
</organism>
<evidence type="ECO:0000256" key="3">
    <source>
        <dbReference type="ARBA" id="ARBA00022448"/>
    </source>
</evidence>